<keyword evidence="1" id="KW-0805">Transcription regulation</keyword>
<dbReference type="Proteomes" id="UP000285456">
    <property type="component" value="Unassembled WGS sequence"/>
</dbReference>
<dbReference type="SUPFAM" id="SSF46785">
    <property type="entry name" value="Winged helix' DNA-binding domain"/>
    <property type="match status" value="1"/>
</dbReference>
<evidence type="ECO:0000313" key="5">
    <source>
        <dbReference type="EMBL" id="RHW34466.1"/>
    </source>
</evidence>
<dbReference type="SMART" id="SM00895">
    <property type="entry name" value="FCD"/>
    <property type="match status" value="1"/>
</dbReference>
<dbReference type="Gene3D" id="1.20.120.530">
    <property type="entry name" value="GntR ligand-binding domain-like"/>
    <property type="match status" value="1"/>
</dbReference>
<dbReference type="PRINTS" id="PR00035">
    <property type="entry name" value="HTHGNTR"/>
</dbReference>
<dbReference type="CDD" id="cd07377">
    <property type="entry name" value="WHTH_GntR"/>
    <property type="match status" value="1"/>
</dbReference>
<dbReference type="PROSITE" id="PS50949">
    <property type="entry name" value="HTH_GNTR"/>
    <property type="match status" value="1"/>
</dbReference>
<evidence type="ECO:0000256" key="1">
    <source>
        <dbReference type="ARBA" id="ARBA00023015"/>
    </source>
</evidence>
<evidence type="ECO:0000256" key="3">
    <source>
        <dbReference type="ARBA" id="ARBA00023163"/>
    </source>
</evidence>
<dbReference type="InterPro" id="IPR008920">
    <property type="entry name" value="TF_FadR/GntR_C"/>
</dbReference>
<dbReference type="InterPro" id="IPR000524">
    <property type="entry name" value="Tscrpt_reg_HTH_GntR"/>
</dbReference>
<name>A0A417YLU2_9BACI</name>
<dbReference type="Pfam" id="PF00392">
    <property type="entry name" value="GntR"/>
    <property type="match status" value="1"/>
</dbReference>
<dbReference type="Gene3D" id="1.10.10.10">
    <property type="entry name" value="Winged helix-like DNA-binding domain superfamily/Winged helix DNA-binding domain"/>
    <property type="match status" value="1"/>
</dbReference>
<dbReference type="Pfam" id="PF07729">
    <property type="entry name" value="FCD"/>
    <property type="match status" value="1"/>
</dbReference>
<dbReference type="RefSeq" id="WP_118888755.1">
    <property type="nucleotide sequence ID" value="NZ_PHUT01000002.1"/>
</dbReference>
<evidence type="ECO:0000313" key="6">
    <source>
        <dbReference type="Proteomes" id="UP000285456"/>
    </source>
</evidence>
<organism evidence="5 6">
    <name type="scientific">Oceanobacillus profundus</name>
    <dbReference type="NCBI Taxonomy" id="372463"/>
    <lineage>
        <taxon>Bacteria</taxon>
        <taxon>Bacillati</taxon>
        <taxon>Bacillota</taxon>
        <taxon>Bacilli</taxon>
        <taxon>Bacillales</taxon>
        <taxon>Bacillaceae</taxon>
        <taxon>Oceanobacillus</taxon>
    </lineage>
</organism>
<dbReference type="OrthoDB" id="369138at2"/>
<keyword evidence="3" id="KW-0804">Transcription</keyword>
<dbReference type="SUPFAM" id="SSF48008">
    <property type="entry name" value="GntR ligand-binding domain-like"/>
    <property type="match status" value="1"/>
</dbReference>
<reference evidence="5 6" key="1">
    <citation type="journal article" date="2007" name="Int. J. Syst. Evol. Microbiol.">
        <title>Oceanobacillus profundus sp. nov., isolated from a deep-sea sediment core.</title>
        <authorList>
            <person name="Kim Y.G."/>
            <person name="Choi D.H."/>
            <person name="Hyun S."/>
            <person name="Cho B.C."/>
        </authorList>
    </citation>
    <scope>NUCLEOTIDE SEQUENCE [LARGE SCALE GENOMIC DNA]</scope>
    <source>
        <strain evidence="5 6">DSM 18246</strain>
    </source>
</reference>
<dbReference type="InterPro" id="IPR036388">
    <property type="entry name" value="WH-like_DNA-bd_sf"/>
</dbReference>
<evidence type="ECO:0000259" key="4">
    <source>
        <dbReference type="PROSITE" id="PS50949"/>
    </source>
</evidence>
<feature type="domain" description="HTH gntR-type" evidence="4">
    <location>
        <begin position="10"/>
        <end position="78"/>
    </location>
</feature>
<keyword evidence="2" id="KW-0238">DNA-binding</keyword>
<dbReference type="SMART" id="SM00345">
    <property type="entry name" value="HTH_GNTR"/>
    <property type="match status" value="1"/>
</dbReference>
<sequence>MEFQAIQKKKKIYQNIIDQIKHSIAEGTIQPGDKLPSERALATMFKVSRTSVKEAMTVLESSGIITVRPGVGMYVNTEANYGTLLEFSNVIGDNLYDFMNLIELRQTIEGDAAFYAAKRITKPQKERLESDYENLVVLSLEGKIAMKEDYQFHYTIVEAANNPVMLEIIKLVADKILIHLRESRAYSITDDSLNAQVIEEHKQIFRAIIEGRPDAAKEAMWKHHQGIKLRHQQFRINSGGIRNDS</sequence>
<proteinExistence type="predicted"/>
<dbReference type="PANTHER" id="PTHR43537:SF5">
    <property type="entry name" value="UXU OPERON TRANSCRIPTIONAL REGULATOR"/>
    <property type="match status" value="1"/>
</dbReference>
<keyword evidence="6" id="KW-1185">Reference proteome</keyword>
<dbReference type="InterPro" id="IPR036390">
    <property type="entry name" value="WH_DNA-bd_sf"/>
</dbReference>
<accession>A0A417YLU2</accession>
<dbReference type="GO" id="GO:0003677">
    <property type="term" value="F:DNA binding"/>
    <property type="evidence" value="ECO:0007669"/>
    <property type="project" value="UniProtKB-KW"/>
</dbReference>
<dbReference type="AlphaFoldDB" id="A0A417YLU2"/>
<dbReference type="EMBL" id="QWEH01000002">
    <property type="protein sequence ID" value="RHW34466.1"/>
    <property type="molecule type" value="Genomic_DNA"/>
</dbReference>
<dbReference type="PANTHER" id="PTHR43537">
    <property type="entry name" value="TRANSCRIPTIONAL REGULATOR, GNTR FAMILY"/>
    <property type="match status" value="1"/>
</dbReference>
<comment type="caution">
    <text evidence="5">The sequence shown here is derived from an EMBL/GenBank/DDBJ whole genome shotgun (WGS) entry which is preliminary data.</text>
</comment>
<gene>
    <name evidence="5" type="ORF">D1B32_04690</name>
</gene>
<protein>
    <submittedName>
        <fullName evidence="5">FadR family transcriptional regulator</fullName>
    </submittedName>
</protein>
<dbReference type="GO" id="GO:0003700">
    <property type="term" value="F:DNA-binding transcription factor activity"/>
    <property type="evidence" value="ECO:0007669"/>
    <property type="project" value="InterPro"/>
</dbReference>
<dbReference type="InterPro" id="IPR011711">
    <property type="entry name" value="GntR_C"/>
</dbReference>
<evidence type="ECO:0000256" key="2">
    <source>
        <dbReference type="ARBA" id="ARBA00023125"/>
    </source>
</evidence>